<dbReference type="AlphaFoldDB" id="A0A804N0N1"/>
<keyword evidence="3" id="KW-1185">Reference proteome</keyword>
<dbReference type="Proteomes" id="UP000007305">
    <property type="component" value="Chromosome 3"/>
</dbReference>
<name>A0A804N0N1_MAIZE</name>
<feature type="region of interest" description="Disordered" evidence="1">
    <location>
        <begin position="43"/>
        <end position="79"/>
    </location>
</feature>
<evidence type="ECO:0000313" key="3">
    <source>
        <dbReference type="Proteomes" id="UP000007305"/>
    </source>
</evidence>
<reference evidence="3" key="1">
    <citation type="submission" date="2015-12" db="EMBL/GenBank/DDBJ databases">
        <title>Update maize B73 reference genome by single molecule sequencing technologies.</title>
        <authorList>
            <consortium name="Maize Genome Sequencing Project"/>
            <person name="Ware D."/>
        </authorList>
    </citation>
    <scope>NUCLEOTIDE SEQUENCE [LARGE SCALE GENOMIC DNA]</scope>
    <source>
        <strain evidence="3">cv. B73</strain>
    </source>
</reference>
<dbReference type="InParanoid" id="A0A804N0N1"/>
<organism evidence="2 3">
    <name type="scientific">Zea mays</name>
    <name type="common">Maize</name>
    <dbReference type="NCBI Taxonomy" id="4577"/>
    <lineage>
        <taxon>Eukaryota</taxon>
        <taxon>Viridiplantae</taxon>
        <taxon>Streptophyta</taxon>
        <taxon>Embryophyta</taxon>
        <taxon>Tracheophyta</taxon>
        <taxon>Spermatophyta</taxon>
        <taxon>Magnoliopsida</taxon>
        <taxon>Liliopsida</taxon>
        <taxon>Poales</taxon>
        <taxon>Poaceae</taxon>
        <taxon>PACMAD clade</taxon>
        <taxon>Panicoideae</taxon>
        <taxon>Andropogonodae</taxon>
        <taxon>Andropogoneae</taxon>
        <taxon>Tripsacinae</taxon>
        <taxon>Zea</taxon>
    </lineage>
</organism>
<reference evidence="2" key="3">
    <citation type="submission" date="2021-05" db="UniProtKB">
        <authorList>
            <consortium name="EnsemblPlants"/>
        </authorList>
    </citation>
    <scope>IDENTIFICATION</scope>
    <source>
        <strain evidence="2">cv. B73</strain>
    </source>
</reference>
<accession>A0A804N0N1</accession>
<evidence type="ECO:0000313" key="2">
    <source>
        <dbReference type="EnsemblPlants" id="Zm00001eb125750_P001"/>
    </source>
</evidence>
<evidence type="ECO:0000256" key="1">
    <source>
        <dbReference type="SAM" id="MobiDB-lite"/>
    </source>
</evidence>
<dbReference type="Gramene" id="Zm00001eb125750_T001">
    <property type="protein sequence ID" value="Zm00001eb125750_P001"/>
    <property type="gene ID" value="Zm00001eb125750"/>
</dbReference>
<reference evidence="2" key="2">
    <citation type="submission" date="2019-07" db="EMBL/GenBank/DDBJ databases">
        <authorList>
            <person name="Seetharam A."/>
            <person name="Woodhouse M."/>
            <person name="Cannon E."/>
        </authorList>
    </citation>
    <scope>NUCLEOTIDE SEQUENCE [LARGE SCALE GENOMIC DNA]</scope>
    <source>
        <strain evidence="2">cv. B73</strain>
    </source>
</reference>
<proteinExistence type="predicted"/>
<sequence>MIVLAITNSVVSSSLRYLRQAQSGVVSVQPPSTALQVRRHVWRTRTSPRRRHSDDECRRKKTVAAGRRQGGWRPPLSRSNWRFWSAPSATGLSSLRCSR</sequence>
<dbReference type="EnsemblPlants" id="Zm00001eb125750_T001">
    <property type="protein sequence ID" value="Zm00001eb125750_P001"/>
    <property type="gene ID" value="Zm00001eb125750"/>
</dbReference>
<protein>
    <submittedName>
        <fullName evidence="2">Uncharacterized protein</fullName>
    </submittedName>
</protein>